<comment type="pathway">
    <text evidence="9">Cofactor biosynthesis; biotin biosynthesis; biotin from 7,8-diaminononanoate: step 1/2.</text>
</comment>
<dbReference type="KEGG" id="rul:UC8_20450"/>
<keyword evidence="11" id="KW-1185">Reference proteome</keyword>
<evidence type="ECO:0000256" key="5">
    <source>
        <dbReference type="ARBA" id="ARBA00022756"/>
    </source>
</evidence>
<evidence type="ECO:0000256" key="7">
    <source>
        <dbReference type="ARBA" id="ARBA00022842"/>
    </source>
</evidence>
<proteinExistence type="inferred from homology"/>
<keyword evidence="3 9" id="KW-0479">Metal-binding</keyword>
<feature type="binding site" evidence="9">
    <location>
        <begin position="120"/>
        <end position="123"/>
    </location>
    <ligand>
        <name>ATP</name>
        <dbReference type="ChEBI" id="CHEBI:30616"/>
    </ligand>
</feature>
<keyword evidence="1 9" id="KW-0963">Cytoplasm</keyword>
<dbReference type="EMBL" id="CP042914">
    <property type="protein sequence ID" value="QEG40041.1"/>
    <property type="molecule type" value="Genomic_DNA"/>
</dbReference>
<comment type="function">
    <text evidence="9">Catalyzes a mechanistically unusual reaction, the ATP-dependent insertion of CO2 between the N7 and N8 nitrogen atoms of 7,8-diaminopelargonic acid (DAPA, also called 7,8-diammoniononanoate) to form a ureido ring.</text>
</comment>
<keyword evidence="4 9" id="KW-0547">Nucleotide-binding</keyword>
<dbReference type="SUPFAM" id="SSF52540">
    <property type="entry name" value="P-loop containing nucleoside triphosphate hydrolases"/>
    <property type="match status" value="1"/>
</dbReference>
<accession>A0A5B9R1G2</accession>
<dbReference type="InterPro" id="IPR027417">
    <property type="entry name" value="P-loop_NTPase"/>
</dbReference>
<feature type="binding site" evidence="9">
    <location>
        <position position="120"/>
    </location>
    <ligand>
        <name>Mg(2+)</name>
        <dbReference type="ChEBI" id="CHEBI:18420"/>
    </ligand>
</feature>
<dbReference type="PANTHER" id="PTHR43210:SF2">
    <property type="entry name" value="ATP-DEPENDENT DETHIOBIOTIN SYNTHETASE BIOD 2"/>
    <property type="match status" value="1"/>
</dbReference>
<feature type="binding site" evidence="9">
    <location>
        <position position="59"/>
    </location>
    <ligand>
        <name>Mg(2+)</name>
        <dbReference type="ChEBI" id="CHEBI:18420"/>
    </ligand>
</feature>
<evidence type="ECO:0000256" key="2">
    <source>
        <dbReference type="ARBA" id="ARBA00022598"/>
    </source>
</evidence>
<comment type="subunit">
    <text evidence="9">Homodimer.</text>
</comment>
<dbReference type="Proteomes" id="UP000325286">
    <property type="component" value="Chromosome"/>
</dbReference>
<reference evidence="10 11" key="1">
    <citation type="submission" date="2019-08" db="EMBL/GenBank/DDBJ databases">
        <title>Deep-cultivation of Planctomycetes and their phenomic and genomic characterization uncovers novel biology.</title>
        <authorList>
            <person name="Wiegand S."/>
            <person name="Jogler M."/>
            <person name="Boedeker C."/>
            <person name="Pinto D."/>
            <person name="Vollmers J."/>
            <person name="Rivas-Marin E."/>
            <person name="Kohn T."/>
            <person name="Peeters S.H."/>
            <person name="Heuer A."/>
            <person name="Rast P."/>
            <person name="Oberbeckmann S."/>
            <person name="Bunk B."/>
            <person name="Jeske O."/>
            <person name="Meyerdierks A."/>
            <person name="Storesund J.E."/>
            <person name="Kallscheuer N."/>
            <person name="Luecker S."/>
            <person name="Lage O.M."/>
            <person name="Pohl T."/>
            <person name="Merkel B.J."/>
            <person name="Hornburger P."/>
            <person name="Mueller R.-W."/>
            <person name="Bruemmer F."/>
            <person name="Labrenz M."/>
            <person name="Spormann A.M."/>
            <person name="Op den Camp H."/>
            <person name="Overmann J."/>
            <person name="Amann R."/>
            <person name="Jetten M.S.M."/>
            <person name="Mascher T."/>
            <person name="Medema M.H."/>
            <person name="Devos D.P."/>
            <person name="Kaster A.-K."/>
            <person name="Ovreas L."/>
            <person name="Rohde M."/>
            <person name="Galperin M.Y."/>
            <person name="Jogler C."/>
        </authorList>
    </citation>
    <scope>NUCLEOTIDE SEQUENCE [LARGE SCALE GENOMIC DNA]</scope>
    <source>
        <strain evidence="10 11">UC8</strain>
    </source>
</reference>
<dbReference type="PANTHER" id="PTHR43210">
    <property type="entry name" value="DETHIOBIOTIN SYNTHETASE"/>
    <property type="match status" value="1"/>
</dbReference>
<feature type="binding site" evidence="9">
    <location>
        <position position="46"/>
    </location>
    <ligand>
        <name>substrate</name>
    </ligand>
</feature>
<feature type="binding site" evidence="9">
    <location>
        <begin position="17"/>
        <end position="22"/>
    </location>
    <ligand>
        <name>ATP</name>
        <dbReference type="ChEBI" id="CHEBI:30616"/>
    </ligand>
</feature>
<organism evidence="10 11">
    <name type="scientific">Roseimaritima ulvae</name>
    <dbReference type="NCBI Taxonomy" id="980254"/>
    <lineage>
        <taxon>Bacteria</taxon>
        <taxon>Pseudomonadati</taxon>
        <taxon>Planctomycetota</taxon>
        <taxon>Planctomycetia</taxon>
        <taxon>Pirellulales</taxon>
        <taxon>Pirellulaceae</taxon>
        <taxon>Roseimaritima</taxon>
    </lineage>
</organism>
<dbReference type="GO" id="GO:0004141">
    <property type="term" value="F:dethiobiotin synthase activity"/>
    <property type="evidence" value="ECO:0007669"/>
    <property type="project" value="UniProtKB-UniRule"/>
</dbReference>
<evidence type="ECO:0000256" key="6">
    <source>
        <dbReference type="ARBA" id="ARBA00022840"/>
    </source>
</evidence>
<evidence type="ECO:0000256" key="4">
    <source>
        <dbReference type="ARBA" id="ARBA00022741"/>
    </source>
</evidence>
<dbReference type="GO" id="GO:0009102">
    <property type="term" value="P:biotin biosynthetic process"/>
    <property type="evidence" value="ECO:0007669"/>
    <property type="project" value="UniProtKB-UniRule"/>
</dbReference>
<evidence type="ECO:0000256" key="9">
    <source>
        <dbReference type="HAMAP-Rule" id="MF_00336"/>
    </source>
</evidence>
<comment type="similarity">
    <text evidence="9">Belongs to the dethiobiotin synthetase family.</text>
</comment>
<dbReference type="PIRSF" id="PIRSF006755">
    <property type="entry name" value="DTB_synth"/>
    <property type="match status" value="1"/>
</dbReference>
<keyword evidence="2 9" id="KW-0436">Ligase</keyword>
<comment type="catalytic activity">
    <reaction evidence="8">
        <text>(7R,8S)-8-amino-7-(carboxyamino)nonanoate + ATP = (4R,5S)-dethiobiotin + ADP + phosphate + H(+)</text>
        <dbReference type="Rhea" id="RHEA:63684"/>
        <dbReference type="ChEBI" id="CHEBI:15378"/>
        <dbReference type="ChEBI" id="CHEBI:30616"/>
        <dbReference type="ChEBI" id="CHEBI:43474"/>
        <dbReference type="ChEBI" id="CHEBI:149470"/>
        <dbReference type="ChEBI" id="CHEBI:149473"/>
        <dbReference type="ChEBI" id="CHEBI:456216"/>
    </reaction>
</comment>
<dbReference type="HAMAP" id="MF_00336">
    <property type="entry name" value="BioD"/>
    <property type="match status" value="1"/>
</dbReference>
<evidence type="ECO:0000256" key="3">
    <source>
        <dbReference type="ARBA" id="ARBA00022723"/>
    </source>
</evidence>
<sequence>MNAKAPPILFFTGTDTEVGKTYVATLATRLLASYGMRVGVYKPVASGCDLRDGQLVSEDASQLWRAANRPETIDRVCPQRFAAPLAPPAAAVLEHRSVDVDLLVEGARWWFGRCSILIVEGAGGLFSPLADGYSNADLARALNATLVLVAENRLGVIHQVVSTTLAAQSFHNREGEGLNVAGVILNQCMSRSDASAETNPEELQKYCSVPLLGTIPYGSDAAPFESWLRRAC</sequence>
<dbReference type="OrthoDB" id="9802097at2"/>
<evidence type="ECO:0000256" key="8">
    <source>
        <dbReference type="ARBA" id="ARBA00047386"/>
    </source>
</evidence>
<feature type="active site" evidence="9">
    <location>
        <position position="42"/>
    </location>
</feature>
<dbReference type="NCBIfam" id="TIGR00347">
    <property type="entry name" value="bioD"/>
    <property type="match status" value="1"/>
</dbReference>
<keyword evidence="6 9" id="KW-0067">ATP-binding</keyword>
<dbReference type="CDD" id="cd03109">
    <property type="entry name" value="DTBS"/>
    <property type="match status" value="1"/>
</dbReference>
<comment type="cofactor">
    <cofactor evidence="9">
        <name>Mg(2+)</name>
        <dbReference type="ChEBI" id="CHEBI:18420"/>
    </cofactor>
</comment>
<feature type="binding site" evidence="9">
    <location>
        <position position="21"/>
    </location>
    <ligand>
        <name>Mg(2+)</name>
        <dbReference type="ChEBI" id="CHEBI:18420"/>
    </ligand>
</feature>
<dbReference type="GO" id="GO:0005524">
    <property type="term" value="F:ATP binding"/>
    <property type="evidence" value="ECO:0007669"/>
    <property type="project" value="UniProtKB-UniRule"/>
</dbReference>
<dbReference type="EC" id="6.3.3.3" evidence="9"/>
<gene>
    <name evidence="10" type="primary">bioD1</name>
    <name evidence="9" type="synonym">bioD</name>
    <name evidence="10" type="ORF">UC8_20450</name>
</gene>
<feature type="binding site" evidence="9">
    <location>
        <begin position="216"/>
        <end position="218"/>
    </location>
    <ligand>
        <name>ATP</name>
        <dbReference type="ChEBI" id="CHEBI:30616"/>
    </ligand>
</feature>
<feature type="binding site" evidence="9">
    <location>
        <begin position="186"/>
        <end position="187"/>
    </location>
    <ligand>
        <name>ATP</name>
        <dbReference type="ChEBI" id="CHEBI:30616"/>
    </ligand>
</feature>
<keyword evidence="5 9" id="KW-0093">Biotin biosynthesis</keyword>
<dbReference type="GO" id="GO:0005829">
    <property type="term" value="C:cytosol"/>
    <property type="evidence" value="ECO:0007669"/>
    <property type="project" value="TreeGrafter"/>
</dbReference>
<evidence type="ECO:0000256" key="1">
    <source>
        <dbReference type="ARBA" id="ARBA00022490"/>
    </source>
</evidence>
<comment type="catalytic activity">
    <reaction evidence="9">
        <text>(7R,8S)-7,8-diammoniononanoate + CO2 + ATP = (4R,5S)-dethiobiotin + ADP + phosphate + 3 H(+)</text>
        <dbReference type="Rhea" id="RHEA:15805"/>
        <dbReference type="ChEBI" id="CHEBI:15378"/>
        <dbReference type="ChEBI" id="CHEBI:16526"/>
        <dbReference type="ChEBI" id="CHEBI:30616"/>
        <dbReference type="ChEBI" id="CHEBI:43474"/>
        <dbReference type="ChEBI" id="CHEBI:149469"/>
        <dbReference type="ChEBI" id="CHEBI:149473"/>
        <dbReference type="ChEBI" id="CHEBI:456216"/>
        <dbReference type="EC" id="6.3.3.3"/>
    </reaction>
</comment>
<dbReference type="GO" id="GO:0000287">
    <property type="term" value="F:magnesium ion binding"/>
    <property type="evidence" value="ECO:0007669"/>
    <property type="project" value="UniProtKB-UniRule"/>
</dbReference>
<name>A0A5B9R1G2_9BACT</name>
<dbReference type="Gene3D" id="3.40.50.300">
    <property type="entry name" value="P-loop containing nucleotide triphosphate hydrolases"/>
    <property type="match status" value="1"/>
</dbReference>
<dbReference type="Pfam" id="PF13500">
    <property type="entry name" value="AAA_26"/>
    <property type="match status" value="1"/>
</dbReference>
<dbReference type="AlphaFoldDB" id="A0A5B9R1G2"/>
<dbReference type="UniPathway" id="UPA00078">
    <property type="reaction ID" value="UER00161"/>
</dbReference>
<feature type="binding site" evidence="9">
    <location>
        <position position="59"/>
    </location>
    <ligand>
        <name>ATP</name>
        <dbReference type="ChEBI" id="CHEBI:30616"/>
    </ligand>
</feature>
<dbReference type="InterPro" id="IPR004472">
    <property type="entry name" value="DTB_synth_BioD"/>
</dbReference>
<evidence type="ECO:0000313" key="10">
    <source>
        <dbReference type="EMBL" id="QEG40041.1"/>
    </source>
</evidence>
<comment type="subcellular location">
    <subcellularLocation>
        <location evidence="9">Cytoplasm</location>
    </subcellularLocation>
</comment>
<protein>
    <recommendedName>
        <fullName evidence="9">ATP-dependent dethiobiotin synthetase BioD</fullName>
        <ecNumber evidence="9">6.3.3.3</ecNumber>
    </recommendedName>
    <alternativeName>
        <fullName evidence="9">DTB synthetase</fullName>
        <shortName evidence="9">DTBS</shortName>
    </alternativeName>
    <alternativeName>
        <fullName evidence="9">Dethiobiotin synthase</fullName>
    </alternativeName>
</protein>
<evidence type="ECO:0000313" key="11">
    <source>
        <dbReference type="Proteomes" id="UP000325286"/>
    </source>
</evidence>
<dbReference type="RefSeq" id="WP_068140052.1">
    <property type="nucleotide sequence ID" value="NZ_CP042914.1"/>
</dbReference>
<comment type="caution">
    <text evidence="9">Lacks conserved residue(s) required for the propagation of feature annotation.</text>
</comment>
<keyword evidence="7 9" id="KW-0460">Magnesium</keyword>